<feature type="transmembrane region" description="Helical" evidence="8">
    <location>
        <begin position="161"/>
        <end position="181"/>
    </location>
</feature>
<evidence type="ECO:0000256" key="9">
    <source>
        <dbReference type="SAM" id="MobiDB-lite"/>
    </source>
</evidence>
<accession>A0AAQ3RW03</accession>
<feature type="transmembrane region" description="Helical" evidence="8">
    <location>
        <begin position="201"/>
        <end position="222"/>
    </location>
</feature>
<feature type="region of interest" description="Disordered" evidence="9">
    <location>
        <begin position="1"/>
        <end position="35"/>
    </location>
</feature>
<dbReference type="Pfam" id="PF04535">
    <property type="entry name" value="CASP_dom"/>
    <property type="match status" value="1"/>
</dbReference>
<proteinExistence type="inferred from homology"/>
<keyword evidence="5 8" id="KW-0812">Transmembrane</keyword>
<evidence type="ECO:0000256" key="8">
    <source>
        <dbReference type="RuleBase" id="RU361233"/>
    </source>
</evidence>
<comment type="similarity">
    <text evidence="2 8">Belongs to the Casparian strip membrane proteins (CASP) family.</text>
</comment>
<feature type="transmembrane region" description="Helical" evidence="8">
    <location>
        <begin position="90"/>
        <end position="109"/>
    </location>
</feature>
<evidence type="ECO:0000256" key="4">
    <source>
        <dbReference type="ARBA" id="ARBA00022475"/>
    </source>
</evidence>
<evidence type="ECO:0000256" key="7">
    <source>
        <dbReference type="ARBA" id="ARBA00023136"/>
    </source>
</evidence>
<evidence type="ECO:0000256" key="5">
    <source>
        <dbReference type="ARBA" id="ARBA00022692"/>
    </source>
</evidence>
<feature type="domain" description="Casparian strip membrane protein" evidence="10">
    <location>
        <begin position="51"/>
        <end position="136"/>
    </location>
</feature>
<keyword evidence="7 8" id="KW-0472">Membrane</keyword>
<evidence type="ECO:0000313" key="12">
    <source>
        <dbReference type="Proteomes" id="UP001374535"/>
    </source>
</evidence>
<evidence type="ECO:0000256" key="1">
    <source>
        <dbReference type="ARBA" id="ARBA00004651"/>
    </source>
</evidence>
<gene>
    <name evidence="11" type="ORF">V8G54_020534</name>
</gene>
<feature type="compositionally biased region" description="Polar residues" evidence="9">
    <location>
        <begin position="1"/>
        <end position="10"/>
    </location>
</feature>
<evidence type="ECO:0000313" key="11">
    <source>
        <dbReference type="EMBL" id="WVZ07188.1"/>
    </source>
</evidence>
<name>A0AAQ3RW03_VIGMU</name>
<evidence type="ECO:0000259" key="10">
    <source>
        <dbReference type="Pfam" id="PF04535"/>
    </source>
</evidence>
<dbReference type="PANTHER" id="PTHR33573:SF57">
    <property type="entry name" value="CASP-LIKE PROTEIN 4B1"/>
    <property type="match status" value="1"/>
</dbReference>
<evidence type="ECO:0000256" key="2">
    <source>
        <dbReference type="ARBA" id="ARBA00007651"/>
    </source>
</evidence>
<sequence length="230" mass="25032">MSNPDGNSSPKIHVQSPPVAPSAPTESQRTSATGGGGIAGILRRWKREDLLKRGSLALRGIALFLSLISFIVMASNKHGDWRDFDKYEEYRYLLAIAILSSLYTGGQAFRQIHELSTAKQLLKPKMAAIIDFAGDQESLIKVGVFMSKFESKFVAPFEAEWLRAITSIVAYLLISSASSAIPLTNRFREGSDNIFTDASAAAISMSIFAFLSLAASALISGYKLSTQPYI</sequence>
<keyword evidence="12" id="KW-1185">Reference proteome</keyword>
<dbReference type="EMBL" id="CP144695">
    <property type="protein sequence ID" value="WVZ07188.1"/>
    <property type="molecule type" value="Genomic_DNA"/>
</dbReference>
<dbReference type="InterPro" id="IPR006702">
    <property type="entry name" value="CASP_dom"/>
</dbReference>
<evidence type="ECO:0000256" key="3">
    <source>
        <dbReference type="ARBA" id="ARBA00011489"/>
    </source>
</evidence>
<dbReference type="GO" id="GO:0005886">
    <property type="term" value="C:plasma membrane"/>
    <property type="evidence" value="ECO:0007669"/>
    <property type="project" value="UniProtKB-SubCell"/>
</dbReference>
<reference evidence="11 12" key="1">
    <citation type="journal article" date="2023" name="Life. Sci Alliance">
        <title>Evolutionary insights into 3D genome organization and epigenetic landscape of Vigna mungo.</title>
        <authorList>
            <person name="Junaid A."/>
            <person name="Singh B."/>
            <person name="Bhatia S."/>
        </authorList>
    </citation>
    <scope>NUCLEOTIDE SEQUENCE [LARGE SCALE GENOMIC DNA]</scope>
    <source>
        <strain evidence="11">Urdbean</strain>
    </source>
</reference>
<keyword evidence="6 8" id="KW-1133">Transmembrane helix</keyword>
<keyword evidence="4 8" id="KW-1003">Cell membrane</keyword>
<comment type="subunit">
    <text evidence="3 8">Homodimer and heterodimers.</text>
</comment>
<organism evidence="11 12">
    <name type="scientific">Vigna mungo</name>
    <name type="common">Black gram</name>
    <name type="synonym">Phaseolus mungo</name>
    <dbReference type="NCBI Taxonomy" id="3915"/>
    <lineage>
        <taxon>Eukaryota</taxon>
        <taxon>Viridiplantae</taxon>
        <taxon>Streptophyta</taxon>
        <taxon>Embryophyta</taxon>
        <taxon>Tracheophyta</taxon>
        <taxon>Spermatophyta</taxon>
        <taxon>Magnoliopsida</taxon>
        <taxon>eudicotyledons</taxon>
        <taxon>Gunneridae</taxon>
        <taxon>Pentapetalae</taxon>
        <taxon>rosids</taxon>
        <taxon>fabids</taxon>
        <taxon>Fabales</taxon>
        <taxon>Fabaceae</taxon>
        <taxon>Papilionoideae</taxon>
        <taxon>50 kb inversion clade</taxon>
        <taxon>NPAAA clade</taxon>
        <taxon>indigoferoid/millettioid clade</taxon>
        <taxon>Phaseoleae</taxon>
        <taxon>Vigna</taxon>
    </lineage>
</organism>
<dbReference type="PANTHER" id="PTHR33573">
    <property type="entry name" value="CASP-LIKE PROTEIN 4A4"/>
    <property type="match status" value="1"/>
</dbReference>
<protein>
    <recommendedName>
        <fullName evidence="8">CASP-like protein</fullName>
    </recommendedName>
</protein>
<comment type="subcellular location">
    <subcellularLocation>
        <location evidence="1 8">Cell membrane</location>
        <topology evidence="1 8">Multi-pass membrane protein</topology>
    </subcellularLocation>
</comment>
<dbReference type="AlphaFoldDB" id="A0AAQ3RW03"/>
<feature type="transmembrane region" description="Helical" evidence="8">
    <location>
        <begin position="56"/>
        <end position="75"/>
    </location>
</feature>
<dbReference type="Proteomes" id="UP001374535">
    <property type="component" value="Chromosome 6"/>
</dbReference>
<evidence type="ECO:0000256" key="6">
    <source>
        <dbReference type="ARBA" id="ARBA00022989"/>
    </source>
</evidence>